<dbReference type="SUPFAM" id="SSF55961">
    <property type="entry name" value="Bet v1-like"/>
    <property type="match status" value="1"/>
</dbReference>
<organism evidence="3 4">
    <name type="scientific">Rapidithrix thailandica</name>
    <dbReference type="NCBI Taxonomy" id="413964"/>
    <lineage>
        <taxon>Bacteria</taxon>
        <taxon>Pseudomonadati</taxon>
        <taxon>Bacteroidota</taxon>
        <taxon>Cytophagia</taxon>
        <taxon>Cytophagales</taxon>
        <taxon>Flammeovirgaceae</taxon>
        <taxon>Rapidithrix</taxon>
    </lineage>
</organism>
<dbReference type="InterPro" id="IPR013538">
    <property type="entry name" value="ASHA1/2-like_C"/>
</dbReference>
<keyword evidence="4" id="KW-1185">Reference proteome</keyword>
<accession>A0AAW9S798</accession>
<sequence>MKSIEQINYIKVPASIVYEALTTEEGLGHVWTKKLVVKPETGFINEFDFDEGYTTKMKNIELVKNSKVLWECIESDKEWIGTGISFELSENEGVTKIMLKHFDWRELTDFYRWCSYNWGMFLYSLKNYCESKKGLPYQDREF</sequence>
<gene>
    <name evidence="3" type="ORF">AAG747_12910</name>
</gene>
<dbReference type="CDD" id="cd07814">
    <property type="entry name" value="SRPBCC_CalC_Aha1-like"/>
    <property type="match status" value="1"/>
</dbReference>
<feature type="domain" description="Activator of Hsp90 ATPase homologue 1/2-like C-terminal" evidence="2">
    <location>
        <begin position="11"/>
        <end position="129"/>
    </location>
</feature>
<proteinExistence type="inferred from homology"/>
<protein>
    <submittedName>
        <fullName evidence="3">SRPBCC domain-containing protein</fullName>
    </submittedName>
</protein>
<dbReference type="Pfam" id="PF08327">
    <property type="entry name" value="AHSA1"/>
    <property type="match status" value="1"/>
</dbReference>
<evidence type="ECO:0000313" key="3">
    <source>
        <dbReference type="EMBL" id="MEN7548814.1"/>
    </source>
</evidence>
<dbReference type="Proteomes" id="UP001403385">
    <property type="component" value="Unassembled WGS sequence"/>
</dbReference>
<reference evidence="3 4" key="1">
    <citation type="submission" date="2024-04" db="EMBL/GenBank/DDBJ databases">
        <title>Novel genus in family Flammeovirgaceae.</title>
        <authorList>
            <person name="Nguyen T.H."/>
            <person name="Vuong T.Q."/>
            <person name="Le H."/>
            <person name="Kim S.-G."/>
        </authorList>
    </citation>
    <scope>NUCLEOTIDE SEQUENCE [LARGE SCALE GENOMIC DNA]</scope>
    <source>
        <strain evidence="3 4">JCM 23209</strain>
    </source>
</reference>
<dbReference type="EMBL" id="JBDKWZ010000006">
    <property type="protein sequence ID" value="MEN7548814.1"/>
    <property type="molecule type" value="Genomic_DNA"/>
</dbReference>
<evidence type="ECO:0000256" key="1">
    <source>
        <dbReference type="ARBA" id="ARBA00006817"/>
    </source>
</evidence>
<evidence type="ECO:0000259" key="2">
    <source>
        <dbReference type="Pfam" id="PF08327"/>
    </source>
</evidence>
<comment type="similarity">
    <text evidence="1">Belongs to the AHA1 family.</text>
</comment>
<dbReference type="InterPro" id="IPR023393">
    <property type="entry name" value="START-like_dom_sf"/>
</dbReference>
<dbReference type="Gene3D" id="3.30.530.20">
    <property type="match status" value="1"/>
</dbReference>
<evidence type="ECO:0000313" key="4">
    <source>
        <dbReference type="Proteomes" id="UP001403385"/>
    </source>
</evidence>
<comment type="caution">
    <text evidence="3">The sequence shown here is derived from an EMBL/GenBank/DDBJ whole genome shotgun (WGS) entry which is preliminary data.</text>
</comment>
<dbReference type="AlphaFoldDB" id="A0AAW9S798"/>
<name>A0AAW9S798_9BACT</name>
<dbReference type="RefSeq" id="WP_346821590.1">
    <property type="nucleotide sequence ID" value="NZ_JBDKWZ010000006.1"/>
</dbReference>